<protein>
    <submittedName>
        <fullName evidence="1">Uncharacterized protein</fullName>
    </submittedName>
</protein>
<dbReference type="EMBL" id="KB743532">
    <property type="protein sequence ID" value="EOA98198.1"/>
    <property type="molecule type" value="Genomic_DNA"/>
</dbReference>
<proteinExistence type="predicted"/>
<dbReference type="Proteomes" id="UP000296049">
    <property type="component" value="Unassembled WGS sequence"/>
</dbReference>
<name>R0KY32_ANAPL</name>
<accession>R0KY32</accession>
<evidence type="ECO:0000313" key="1">
    <source>
        <dbReference type="EMBL" id="EOA98198.1"/>
    </source>
</evidence>
<dbReference type="AlphaFoldDB" id="R0KY32"/>
<keyword evidence="2" id="KW-1185">Reference proteome</keyword>
<reference evidence="2" key="1">
    <citation type="journal article" date="2013" name="Nat. Genet.">
        <title>The duck genome and transcriptome provide insight into an avian influenza virus reservoir species.</title>
        <authorList>
            <person name="Huang Y."/>
            <person name="Li Y."/>
            <person name="Burt D.W."/>
            <person name="Chen H."/>
            <person name="Zhang Y."/>
            <person name="Qian W."/>
            <person name="Kim H."/>
            <person name="Gan S."/>
            <person name="Zhao Y."/>
            <person name="Li J."/>
            <person name="Yi K."/>
            <person name="Feng H."/>
            <person name="Zhu P."/>
            <person name="Li B."/>
            <person name="Liu Q."/>
            <person name="Fairley S."/>
            <person name="Magor K.E."/>
            <person name="Du Z."/>
            <person name="Hu X."/>
            <person name="Goodman L."/>
            <person name="Tafer H."/>
            <person name="Vignal A."/>
            <person name="Lee T."/>
            <person name="Kim K.W."/>
            <person name="Sheng Z."/>
            <person name="An Y."/>
            <person name="Searle S."/>
            <person name="Herrero J."/>
            <person name="Groenen M.A."/>
            <person name="Crooijmans R.P."/>
            <person name="Faraut T."/>
            <person name="Cai Q."/>
            <person name="Webster R.G."/>
            <person name="Aldridge J.R."/>
            <person name="Warren W.C."/>
            <person name="Bartschat S."/>
            <person name="Kehr S."/>
            <person name="Marz M."/>
            <person name="Stadler P.F."/>
            <person name="Smith J."/>
            <person name="Kraus R.H."/>
            <person name="Zhao Y."/>
            <person name="Ren L."/>
            <person name="Fei J."/>
            <person name="Morisson M."/>
            <person name="Kaiser P."/>
            <person name="Griffin D.K."/>
            <person name="Rao M."/>
            <person name="Pitel F."/>
            <person name="Wang J."/>
            <person name="Li N."/>
        </authorList>
    </citation>
    <scope>NUCLEOTIDE SEQUENCE [LARGE SCALE GENOMIC DNA]</scope>
</reference>
<evidence type="ECO:0000313" key="2">
    <source>
        <dbReference type="Proteomes" id="UP000296049"/>
    </source>
</evidence>
<gene>
    <name evidence="1" type="ORF">Anapl_05291</name>
</gene>
<organism evidence="1 2">
    <name type="scientific">Anas platyrhynchos</name>
    <name type="common">Mallard</name>
    <name type="synonym">Anas boschas</name>
    <dbReference type="NCBI Taxonomy" id="8839"/>
    <lineage>
        <taxon>Eukaryota</taxon>
        <taxon>Metazoa</taxon>
        <taxon>Chordata</taxon>
        <taxon>Craniata</taxon>
        <taxon>Vertebrata</taxon>
        <taxon>Euteleostomi</taxon>
        <taxon>Archelosauria</taxon>
        <taxon>Archosauria</taxon>
        <taxon>Dinosauria</taxon>
        <taxon>Saurischia</taxon>
        <taxon>Theropoda</taxon>
        <taxon>Coelurosauria</taxon>
        <taxon>Aves</taxon>
        <taxon>Neognathae</taxon>
        <taxon>Galloanserae</taxon>
        <taxon>Anseriformes</taxon>
        <taxon>Anatidae</taxon>
        <taxon>Anatinae</taxon>
        <taxon>Anas</taxon>
    </lineage>
</organism>
<sequence length="315" mass="34486">MHNTFPEKKPCLRMREQGLGDALGADGTTRSSSKPEVGEFDTRRCFTPEKFAETHPSGAFPLITEERVAVNGRNTEVASSEMLVRAGSPPISPCHGRFVLGLTHTESSSGTVGSCASVKTLLRCLVRTETRRAFKWKSFYLLMGLELCKSAYSAGLGEQQLSVEALAAQKLLNFQKKSAVERFGAEQPMLSPCSSSYRVAAAVQHDDTLRPPTFCIHLLISVTVLLRSVFRLARADQKLTVIWLILFPVGSIDCKVDAPKLPECDGDGISCWCLVVLTAIKELRKQEGKVKGFGRGGKMPPLWLHISPQCSSRSS</sequence>